<sequence length="288" mass="31677">MLGTCLGIAASRGSSPYKGLAEPKGTLLLMKLQCRNTRLALFKCRNSLHYRLKNYSLASHRISTESLVKASPGASRANNAYRRCLCLVSPPVNLLEHSFFPPILEQVFDLYVELIVLCLIPTYVYLNIRKNAAMDDTERRTCLFGFCLATGILLGHLIGGTLTSIVPSVFFIPPLLLALLMDNELLRTPLAGMDRTTFFAGGGFASSILCTMLAIIAVGKISYAIFLTSLVHVAFLTIHFQVVTQCVKEKIMMVGESQFSYIIGVLIIQILMTAMLGSNPNAHDHQDK</sequence>
<keyword evidence="1" id="KW-0812">Transmembrane</keyword>
<gene>
    <name evidence="2" type="ORF">KIN20_034727</name>
</gene>
<name>A0AAD5WKA1_PARTN</name>
<dbReference type="AlphaFoldDB" id="A0AAD5WKA1"/>
<evidence type="ECO:0000256" key="1">
    <source>
        <dbReference type="SAM" id="Phobius"/>
    </source>
</evidence>
<accession>A0AAD5WKA1</accession>
<dbReference type="Proteomes" id="UP001196413">
    <property type="component" value="Unassembled WGS sequence"/>
</dbReference>
<feature type="transmembrane region" description="Helical" evidence="1">
    <location>
        <begin position="259"/>
        <end position="278"/>
    </location>
</feature>
<keyword evidence="3" id="KW-1185">Reference proteome</keyword>
<dbReference type="EMBL" id="JAHQIW010007157">
    <property type="protein sequence ID" value="KAJ1372548.1"/>
    <property type="molecule type" value="Genomic_DNA"/>
</dbReference>
<feature type="transmembrane region" description="Helical" evidence="1">
    <location>
        <begin position="110"/>
        <end position="128"/>
    </location>
</feature>
<evidence type="ECO:0000313" key="2">
    <source>
        <dbReference type="EMBL" id="KAJ1372548.1"/>
    </source>
</evidence>
<protein>
    <submittedName>
        <fullName evidence="2">Uncharacterized protein</fullName>
    </submittedName>
</protein>
<comment type="caution">
    <text evidence="2">The sequence shown here is derived from an EMBL/GenBank/DDBJ whole genome shotgun (WGS) entry which is preliminary data.</text>
</comment>
<proteinExistence type="predicted"/>
<organism evidence="2 3">
    <name type="scientific">Parelaphostrongylus tenuis</name>
    <name type="common">Meningeal worm</name>
    <dbReference type="NCBI Taxonomy" id="148309"/>
    <lineage>
        <taxon>Eukaryota</taxon>
        <taxon>Metazoa</taxon>
        <taxon>Ecdysozoa</taxon>
        <taxon>Nematoda</taxon>
        <taxon>Chromadorea</taxon>
        <taxon>Rhabditida</taxon>
        <taxon>Rhabditina</taxon>
        <taxon>Rhabditomorpha</taxon>
        <taxon>Strongyloidea</taxon>
        <taxon>Metastrongylidae</taxon>
        <taxon>Parelaphostrongylus</taxon>
    </lineage>
</organism>
<feature type="transmembrane region" description="Helical" evidence="1">
    <location>
        <begin position="224"/>
        <end position="247"/>
    </location>
</feature>
<feature type="transmembrane region" description="Helical" evidence="1">
    <location>
        <begin position="198"/>
        <end position="218"/>
    </location>
</feature>
<feature type="transmembrane region" description="Helical" evidence="1">
    <location>
        <begin position="140"/>
        <end position="159"/>
    </location>
</feature>
<keyword evidence="1" id="KW-1133">Transmembrane helix</keyword>
<reference evidence="2" key="1">
    <citation type="submission" date="2021-06" db="EMBL/GenBank/DDBJ databases">
        <title>Parelaphostrongylus tenuis whole genome reference sequence.</title>
        <authorList>
            <person name="Garwood T.J."/>
            <person name="Larsen P.A."/>
            <person name="Fountain-Jones N.M."/>
            <person name="Garbe J.R."/>
            <person name="Macchietto M.G."/>
            <person name="Kania S.A."/>
            <person name="Gerhold R.W."/>
            <person name="Richards J.E."/>
            <person name="Wolf T.M."/>
        </authorList>
    </citation>
    <scope>NUCLEOTIDE SEQUENCE</scope>
    <source>
        <strain evidence="2">MNPRO001-30</strain>
        <tissue evidence="2">Meninges</tissue>
    </source>
</reference>
<evidence type="ECO:0000313" key="3">
    <source>
        <dbReference type="Proteomes" id="UP001196413"/>
    </source>
</evidence>
<keyword evidence="1" id="KW-0472">Membrane</keyword>